<dbReference type="AlphaFoldDB" id="A0AAD5MLW9"/>
<organism evidence="5 6">
    <name type="scientific">Parelaphostrongylus tenuis</name>
    <name type="common">Meningeal worm</name>
    <dbReference type="NCBI Taxonomy" id="148309"/>
    <lineage>
        <taxon>Eukaryota</taxon>
        <taxon>Metazoa</taxon>
        <taxon>Ecdysozoa</taxon>
        <taxon>Nematoda</taxon>
        <taxon>Chromadorea</taxon>
        <taxon>Rhabditida</taxon>
        <taxon>Rhabditina</taxon>
        <taxon>Rhabditomorpha</taxon>
        <taxon>Strongyloidea</taxon>
        <taxon>Metastrongylidae</taxon>
        <taxon>Parelaphostrongylus</taxon>
    </lineage>
</organism>
<evidence type="ECO:0000256" key="4">
    <source>
        <dbReference type="ARBA" id="ARBA00023014"/>
    </source>
</evidence>
<gene>
    <name evidence="5" type="ORF">KIN20_005710</name>
</gene>
<evidence type="ECO:0000313" key="6">
    <source>
        <dbReference type="Proteomes" id="UP001196413"/>
    </source>
</evidence>
<dbReference type="PANTHER" id="PTHR23426:SF76">
    <property type="entry name" value="ADRENODOXIN-LIKE PROTEIN 2, MITOCHONDRIAL"/>
    <property type="match status" value="1"/>
</dbReference>
<dbReference type="Proteomes" id="UP001196413">
    <property type="component" value="Unassembled WGS sequence"/>
</dbReference>
<reference evidence="5" key="1">
    <citation type="submission" date="2021-06" db="EMBL/GenBank/DDBJ databases">
        <title>Parelaphostrongylus tenuis whole genome reference sequence.</title>
        <authorList>
            <person name="Garwood T.J."/>
            <person name="Larsen P.A."/>
            <person name="Fountain-Jones N.M."/>
            <person name="Garbe J.R."/>
            <person name="Macchietto M.G."/>
            <person name="Kania S.A."/>
            <person name="Gerhold R.W."/>
            <person name="Richards J.E."/>
            <person name="Wolf T.M."/>
        </authorList>
    </citation>
    <scope>NUCLEOTIDE SEQUENCE</scope>
    <source>
        <strain evidence="5">MNPRO001-30</strain>
        <tissue evidence="5">Meninges</tissue>
    </source>
</reference>
<evidence type="ECO:0008006" key="7">
    <source>
        <dbReference type="Google" id="ProtNLM"/>
    </source>
</evidence>
<comment type="caution">
    <text evidence="5">The sequence shown here is derived from an EMBL/GenBank/DDBJ whole genome shotgun (WGS) entry which is preliminary data.</text>
</comment>
<evidence type="ECO:0000256" key="1">
    <source>
        <dbReference type="ARBA" id="ARBA00022714"/>
    </source>
</evidence>
<evidence type="ECO:0000256" key="2">
    <source>
        <dbReference type="ARBA" id="ARBA00022723"/>
    </source>
</evidence>
<name>A0AAD5MLW9_PARTN</name>
<proteinExistence type="predicted"/>
<dbReference type="GO" id="GO:0140647">
    <property type="term" value="P:P450-containing electron transport chain"/>
    <property type="evidence" value="ECO:0007669"/>
    <property type="project" value="InterPro"/>
</dbReference>
<dbReference type="GO" id="GO:0051537">
    <property type="term" value="F:2 iron, 2 sulfur cluster binding"/>
    <property type="evidence" value="ECO:0007669"/>
    <property type="project" value="UniProtKB-KW"/>
</dbReference>
<dbReference type="GO" id="GO:0005739">
    <property type="term" value="C:mitochondrion"/>
    <property type="evidence" value="ECO:0007669"/>
    <property type="project" value="TreeGrafter"/>
</dbReference>
<dbReference type="InterPro" id="IPR036010">
    <property type="entry name" value="2Fe-2S_ferredoxin-like_sf"/>
</dbReference>
<accession>A0AAD5MLW9</accession>
<dbReference type="GO" id="GO:0046872">
    <property type="term" value="F:metal ion binding"/>
    <property type="evidence" value="ECO:0007669"/>
    <property type="project" value="UniProtKB-KW"/>
</dbReference>
<dbReference type="Gene3D" id="3.10.20.30">
    <property type="match status" value="1"/>
</dbReference>
<keyword evidence="1" id="KW-0001">2Fe-2S</keyword>
<protein>
    <recommendedName>
        <fullName evidence="7">Ferredoxin</fullName>
    </recommendedName>
</protein>
<keyword evidence="3" id="KW-0408">Iron</keyword>
<evidence type="ECO:0000256" key="3">
    <source>
        <dbReference type="ARBA" id="ARBA00023004"/>
    </source>
</evidence>
<dbReference type="PANTHER" id="PTHR23426">
    <property type="entry name" value="FERREDOXIN/ADRENODOXIN"/>
    <property type="match status" value="1"/>
</dbReference>
<dbReference type="SUPFAM" id="SSF54292">
    <property type="entry name" value="2Fe-2S ferredoxin-like"/>
    <property type="match status" value="1"/>
</dbReference>
<dbReference type="InterPro" id="IPR012675">
    <property type="entry name" value="Beta-grasp_dom_sf"/>
</dbReference>
<keyword evidence="2" id="KW-0479">Metal-binding</keyword>
<dbReference type="InterPro" id="IPR001055">
    <property type="entry name" value="Adrenodoxin-like"/>
</dbReference>
<evidence type="ECO:0000313" key="5">
    <source>
        <dbReference type="EMBL" id="KAJ1350014.1"/>
    </source>
</evidence>
<keyword evidence="4" id="KW-0411">Iron-sulfur</keyword>
<dbReference type="GO" id="GO:0009055">
    <property type="term" value="F:electron transfer activity"/>
    <property type="evidence" value="ECO:0007669"/>
    <property type="project" value="TreeGrafter"/>
</dbReference>
<keyword evidence="6" id="KW-1185">Reference proteome</keyword>
<sequence>MNNNLPFDGFGACEGMKACCTCHVILSPEHYERVDRINPAGEEELDLLDLATELCDYSRLACQIEIESGDPETIVVTVPVQKTDLRLSDSERNK</sequence>
<dbReference type="EMBL" id="JAHQIW010000785">
    <property type="protein sequence ID" value="KAJ1350014.1"/>
    <property type="molecule type" value="Genomic_DNA"/>
</dbReference>